<proteinExistence type="inferred from homology"/>
<gene>
    <name evidence="2" type="primary">ABZ2_0</name>
    <name evidence="2" type="ORF">Cantr_03181</name>
</gene>
<reference evidence="2 3" key="1">
    <citation type="submission" date="2018-06" db="EMBL/GenBank/DDBJ databases">
        <title>Whole genome sequencing of Candida tropicalis (genome annotated by CSBL at Korea University).</title>
        <authorList>
            <person name="Ahn J."/>
        </authorList>
    </citation>
    <scope>NUCLEOTIDE SEQUENCE [LARGE SCALE GENOMIC DNA]</scope>
    <source>
        <strain evidence="2 3">ATCC 20962</strain>
    </source>
</reference>
<comment type="similarity">
    <text evidence="1">Belongs to the class-IV pyridoxal-phosphate-dependent aminotransferase family.</text>
</comment>
<keyword evidence="3" id="KW-1185">Reference proteome</keyword>
<evidence type="ECO:0000313" key="2">
    <source>
        <dbReference type="EMBL" id="RCK67605.1"/>
    </source>
</evidence>
<dbReference type="PANTHER" id="PTHR42743">
    <property type="entry name" value="AMINO-ACID AMINOTRANSFERASE"/>
    <property type="match status" value="1"/>
</dbReference>
<dbReference type="PANTHER" id="PTHR42743:SF11">
    <property type="entry name" value="AMINODEOXYCHORISMATE LYASE"/>
    <property type="match status" value="1"/>
</dbReference>
<dbReference type="Pfam" id="PF01063">
    <property type="entry name" value="Aminotran_4"/>
    <property type="match status" value="1"/>
</dbReference>
<protein>
    <submittedName>
        <fullName evidence="2">Aminodeoxychorismate lyase</fullName>
    </submittedName>
</protein>
<organism evidence="2 3">
    <name type="scientific">Candida viswanathii</name>
    <dbReference type="NCBI Taxonomy" id="5486"/>
    <lineage>
        <taxon>Eukaryota</taxon>
        <taxon>Fungi</taxon>
        <taxon>Dikarya</taxon>
        <taxon>Ascomycota</taxon>
        <taxon>Saccharomycotina</taxon>
        <taxon>Pichiomycetes</taxon>
        <taxon>Debaryomycetaceae</taxon>
        <taxon>Candida/Lodderomyces clade</taxon>
        <taxon>Candida</taxon>
    </lineage>
</organism>
<accession>A0A367YNY9</accession>
<dbReference type="EMBL" id="QLNQ01000001">
    <property type="protein sequence ID" value="RCK67605.1"/>
    <property type="molecule type" value="Genomic_DNA"/>
</dbReference>
<dbReference type="Proteomes" id="UP000253472">
    <property type="component" value="Unassembled WGS sequence"/>
</dbReference>
<dbReference type="InterPro" id="IPR050571">
    <property type="entry name" value="Class-IV_PLP-Dep_Aminotrnsfr"/>
</dbReference>
<sequence length="297" mass="33618">MSDSYSNSSLINEIHQEYINKNFPSEKDSAIDPDDFEILSTIRYDPNLTPIPPLTYKDITIQNFFLLPEHAARLMFSVNFFHLLYGTTPDFDITETFLFTQLVQAMEKDEKSALSSYKLRVLLKLDGSAKIEVHLVPDRDNLLGGIFPDIGAIPEELEFLNHHPDSEEEVTWDVYIDKKPTLISPFTSFKTTKRDVYSEARKVLPGKKPGKEEVVLYNTQNNVMEGSITNIAVKRESDGKWVTPLLSSGCLCGVTRHFLLRKKFIEEDTISIDKLKPGTDVLLMNGVIGVVKGTIVE</sequence>
<evidence type="ECO:0000313" key="3">
    <source>
        <dbReference type="Proteomes" id="UP000253472"/>
    </source>
</evidence>
<dbReference type="InterPro" id="IPR043132">
    <property type="entry name" value="BCAT-like_C"/>
</dbReference>
<dbReference type="GO" id="GO:0016829">
    <property type="term" value="F:lyase activity"/>
    <property type="evidence" value="ECO:0007669"/>
    <property type="project" value="UniProtKB-KW"/>
</dbReference>
<comment type="caution">
    <text evidence="2">The sequence shown here is derived from an EMBL/GenBank/DDBJ whole genome shotgun (WGS) entry which is preliminary data.</text>
</comment>
<dbReference type="InterPro" id="IPR001544">
    <property type="entry name" value="Aminotrans_IV"/>
</dbReference>
<dbReference type="GO" id="GO:0046394">
    <property type="term" value="P:carboxylic acid biosynthetic process"/>
    <property type="evidence" value="ECO:0007669"/>
    <property type="project" value="UniProtKB-ARBA"/>
</dbReference>
<keyword evidence="2" id="KW-0456">Lyase</keyword>
<dbReference type="InterPro" id="IPR036038">
    <property type="entry name" value="Aminotransferase-like"/>
</dbReference>
<dbReference type="Gene3D" id="3.30.470.10">
    <property type="match status" value="1"/>
</dbReference>
<dbReference type="AlphaFoldDB" id="A0A367YNY9"/>
<dbReference type="InterPro" id="IPR043131">
    <property type="entry name" value="BCAT-like_N"/>
</dbReference>
<dbReference type="SUPFAM" id="SSF56752">
    <property type="entry name" value="D-aminoacid aminotransferase-like PLP-dependent enzymes"/>
    <property type="match status" value="1"/>
</dbReference>
<dbReference type="STRING" id="5486.A0A367YNY9"/>
<dbReference type="Gene3D" id="3.20.10.10">
    <property type="entry name" value="D-amino Acid Aminotransferase, subunit A, domain 2"/>
    <property type="match status" value="1"/>
</dbReference>
<evidence type="ECO:0000256" key="1">
    <source>
        <dbReference type="ARBA" id="ARBA00009320"/>
    </source>
</evidence>
<dbReference type="OrthoDB" id="5288718at2759"/>
<name>A0A367YNY9_9ASCO</name>